<dbReference type="AlphaFoldDB" id="A0A1D6HF17"/>
<evidence type="ECO:0000313" key="1">
    <source>
        <dbReference type="EMBL" id="AQK73233.1"/>
    </source>
</evidence>
<reference evidence="1" key="1">
    <citation type="submission" date="2015-12" db="EMBL/GenBank/DDBJ databases">
        <title>Update maize B73 reference genome by single molecule sequencing technologies.</title>
        <authorList>
            <consortium name="Maize Genome Sequencing Project"/>
            <person name="Ware D."/>
        </authorList>
    </citation>
    <scope>NUCLEOTIDE SEQUENCE</scope>
    <source>
        <tissue evidence="1">Seedling</tissue>
    </source>
</reference>
<accession>A0A1D6HF17</accession>
<sequence length="125" mass="14208">MLIVCILAMRLHTSGYDDLLRMMLASSSWNLTTRRTRRLHGAKMSVIGMIQTPNPNISIAALWRALNFCGFGFLHRTTLVSVFPMVACIYKLPWKTCFALCAICMLNYWLSSSQHCSPLTYLCIL</sequence>
<gene>
    <name evidence="1" type="ORF">ZEAMMB73_Zm00001d017475</name>
</gene>
<organism evidence="1">
    <name type="scientific">Zea mays</name>
    <name type="common">Maize</name>
    <dbReference type="NCBI Taxonomy" id="4577"/>
    <lineage>
        <taxon>Eukaryota</taxon>
        <taxon>Viridiplantae</taxon>
        <taxon>Streptophyta</taxon>
        <taxon>Embryophyta</taxon>
        <taxon>Tracheophyta</taxon>
        <taxon>Spermatophyta</taxon>
        <taxon>Magnoliopsida</taxon>
        <taxon>Liliopsida</taxon>
        <taxon>Poales</taxon>
        <taxon>Poaceae</taxon>
        <taxon>PACMAD clade</taxon>
        <taxon>Panicoideae</taxon>
        <taxon>Andropogonodae</taxon>
        <taxon>Andropogoneae</taxon>
        <taxon>Tripsacinae</taxon>
        <taxon>Zea</taxon>
    </lineage>
</organism>
<name>A0A1D6HF17_MAIZE</name>
<proteinExistence type="predicted"/>
<protein>
    <submittedName>
        <fullName evidence="1">Anaphase-promoting complex subunit 8</fullName>
    </submittedName>
</protein>
<dbReference type="EMBL" id="CM000781">
    <property type="protein sequence ID" value="AQK73233.1"/>
    <property type="molecule type" value="Genomic_DNA"/>
</dbReference>